<dbReference type="Proteomes" id="UP000243459">
    <property type="component" value="Chromosome 7"/>
</dbReference>
<accession>A0A5P1ECQ3</accession>
<name>A0A5P1ECQ3_ASPOF</name>
<sequence>MFVTSDMGGREGSGHSSFPHVALNERPGATAVFNCRYFVISRSPLQGGLRAMRESEVVYTILANLANHENESPWRYLRGLYQGKTELLGIDNQIQEVCLKILKTNQNSVFAISLLLDLLCNGFQPSGKLRGVIAISRNL</sequence>
<dbReference type="Gramene" id="ONK63622">
    <property type="protein sequence ID" value="ONK63622"/>
    <property type="gene ID" value="A4U43_C07F17180"/>
</dbReference>
<reference evidence="2" key="1">
    <citation type="journal article" date="2017" name="Nat. Commun.">
        <title>The asparagus genome sheds light on the origin and evolution of a young Y chromosome.</title>
        <authorList>
            <person name="Harkess A."/>
            <person name="Zhou J."/>
            <person name="Xu C."/>
            <person name="Bowers J.E."/>
            <person name="Van der Hulst R."/>
            <person name="Ayyampalayam S."/>
            <person name="Mercati F."/>
            <person name="Riccardi P."/>
            <person name="McKain M.R."/>
            <person name="Kakrana A."/>
            <person name="Tang H."/>
            <person name="Ray J."/>
            <person name="Groenendijk J."/>
            <person name="Arikit S."/>
            <person name="Mathioni S.M."/>
            <person name="Nakano M."/>
            <person name="Shan H."/>
            <person name="Telgmann-Rauber A."/>
            <person name="Kanno A."/>
            <person name="Yue Z."/>
            <person name="Chen H."/>
            <person name="Li W."/>
            <person name="Chen Y."/>
            <person name="Xu X."/>
            <person name="Zhang Y."/>
            <person name="Luo S."/>
            <person name="Chen H."/>
            <person name="Gao J."/>
            <person name="Mao Z."/>
            <person name="Pires J.C."/>
            <person name="Luo M."/>
            <person name="Kudrna D."/>
            <person name="Wing R.A."/>
            <person name="Meyers B.C."/>
            <person name="Yi K."/>
            <person name="Kong H."/>
            <person name="Lavrijsen P."/>
            <person name="Sunseri F."/>
            <person name="Falavigna A."/>
            <person name="Ye Y."/>
            <person name="Leebens-Mack J.H."/>
            <person name="Chen G."/>
        </authorList>
    </citation>
    <scope>NUCLEOTIDE SEQUENCE [LARGE SCALE GENOMIC DNA]</scope>
    <source>
        <strain evidence="2">cv. DH0086</strain>
    </source>
</reference>
<dbReference type="AlphaFoldDB" id="A0A5P1ECQ3"/>
<evidence type="ECO:0000313" key="2">
    <source>
        <dbReference type="Proteomes" id="UP000243459"/>
    </source>
</evidence>
<keyword evidence="2" id="KW-1185">Reference proteome</keyword>
<organism evidence="1 2">
    <name type="scientific">Asparagus officinalis</name>
    <name type="common">Garden asparagus</name>
    <dbReference type="NCBI Taxonomy" id="4686"/>
    <lineage>
        <taxon>Eukaryota</taxon>
        <taxon>Viridiplantae</taxon>
        <taxon>Streptophyta</taxon>
        <taxon>Embryophyta</taxon>
        <taxon>Tracheophyta</taxon>
        <taxon>Spermatophyta</taxon>
        <taxon>Magnoliopsida</taxon>
        <taxon>Liliopsida</taxon>
        <taxon>Asparagales</taxon>
        <taxon>Asparagaceae</taxon>
        <taxon>Asparagoideae</taxon>
        <taxon>Asparagus</taxon>
    </lineage>
</organism>
<proteinExistence type="predicted"/>
<evidence type="ECO:0000313" key="1">
    <source>
        <dbReference type="EMBL" id="ONK63622.1"/>
    </source>
</evidence>
<protein>
    <submittedName>
        <fullName evidence="1">Uncharacterized protein</fullName>
    </submittedName>
</protein>
<gene>
    <name evidence="1" type="ORF">A4U43_C07F17180</name>
</gene>
<dbReference type="EMBL" id="CM007387">
    <property type="protein sequence ID" value="ONK63622.1"/>
    <property type="molecule type" value="Genomic_DNA"/>
</dbReference>
<dbReference type="SUPFAM" id="SSF48439">
    <property type="entry name" value="Protein prenylyltransferase"/>
    <property type="match status" value="1"/>
</dbReference>
<dbReference type="Gene3D" id="1.25.40.120">
    <property type="entry name" value="Protein prenylyltransferase"/>
    <property type="match status" value="1"/>
</dbReference>